<dbReference type="OrthoDB" id="7537227at2759"/>
<evidence type="ECO:0000256" key="1">
    <source>
        <dbReference type="PROSITE-ProRule" id="PRU00259"/>
    </source>
</evidence>
<dbReference type="SMART" id="SM00185">
    <property type="entry name" value="ARM"/>
    <property type="match status" value="6"/>
</dbReference>
<name>A0A9Q0L2K1_9MAGN</name>
<evidence type="ECO:0000313" key="5">
    <source>
        <dbReference type="Proteomes" id="UP001141806"/>
    </source>
</evidence>
<dbReference type="InterPro" id="IPR054296">
    <property type="entry name" value="DUF7032"/>
</dbReference>
<feature type="domain" description="DUF7032" evidence="3">
    <location>
        <begin position="31"/>
        <end position="138"/>
    </location>
</feature>
<feature type="repeat" description="ARM" evidence="1">
    <location>
        <begin position="285"/>
        <end position="330"/>
    </location>
</feature>
<dbReference type="PANTHER" id="PTHR46043">
    <property type="entry name" value="ARM REPEAT SUPERFAMILY PROTEIN"/>
    <property type="match status" value="1"/>
</dbReference>
<dbReference type="InterPro" id="IPR016024">
    <property type="entry name" value="ARM-type_fold"/>
</dbReference>
<keyword evidence="5" id="KW-1185">Reference proteome</keyword>
<comment type="caution">
    <text evidence="4">The sequence shown here is derived from an EMBL/GenBank/DDBJ whole genome shotgun (WGS) entry which is preliminary data.</text>
</comment>
<evidence type="ECO:0000259" key="3">
    <source>
        <dbReference type="Pfam" id="PF23005"/>
    </source>
</evidence>
<dbReference type="EMBL" id="JAMYWD010000001">
    <property type="protein sequence ID" value="KAJ4981322.1"/>
    <property type="molecule type" value="Genomic_DNA"/>
</dbReference>
<feature type="region of interest" description="Disordered" evidence="2">
    <location>
        <begin position="1"/>
        <end position="20"/>
    </location>
</feature>
<dbReference type="AlphaFoldDB" id="A0A9Q0L2K1"/>
<evidence type="ECO:0000256" key="2">
    <source>
        <dbReference type="SAM" id="MobiDB-lite"/>
    </source>
</evidence>
<protein>
    <recommendedName>
        <fullName evidence="3">DUF7032 domain-containing protein</fullName>
    </recommendedName>
</protein>
<dbReference type="Gene3D" id="1.25.10.10">
    <property type="entry name" value="Leucine-rich Repeat Variant"/>
    <property type="match status" value="1"/>
</dbReference>
<dbReference type="PROSITE" id="PS50176">
    <property type="entry name" value="ARM_REPEAT"/>
    <property type="match status" value="1"/>
</dbReference>
<proteinExistence type="predicted"/>
<dbReference type="PANTHER" id="PTHR46043:SF5">
    <property type="entry name" value="ARM REPEAT SUPERFAMILY PROTEIN"/>
    <property type="match status" value="1"/>
</dbReference>
<dbReference type="Pfam" id="PF00514">
    <property type="entry name" value="Arm"/>
    <property type="match status" value="1"/>
</dbReference>
<reference evidence="4" key="1">
    <citation type="journal article" date="2023" name="Plant J.">
        <title>The genome of the king protea, Protea cynaroides.</title>
        <authorList>
            <person name="Chang J."/>
            <person name="Duong T.A."/>
            <person name="Schoeman C."/>
            <person name="Ma X."/>
            <person name="Roodt D."/>
            <person name="Barker N."/>
            <person name="Li Z."/>
            <person name="Van de Peer Y."/>
            <person name="Mizrachi E."/>
        </authorList>
    </citation>
    <scope>NUCLEOTIDE SEQUENCE</scope>
    <source>
        <tissue evidence="4">Young leaves</tissue>
    </source>
</reference>
<organism evidence="4 5">
    <name type="scientific">Protea cynaroides</name>
    <dbReference type="NCBI Taxonomy" id="273540"/>
    <lineage>
        <taxon>Eukaryota</taxon>
        <taxon>Viridiplantae</taxon>
        <taxon>Streptophyta</taxon>
        <taxon>Embryophyta</taxon>
        <taxon>Tracheophyta</taxon>
        <taxon>Spermatophyta</taxon>
        <taxon>Magnoliopsida</taxon>
        <taxon>Proteales</taxon>
        <taxon>Proteaceae</taxon>
        <taxon>Protea</taxon>
    </lineage>
</organism>
<gene>
    <name evidence="4" type="ORF">NE237_032159</name>
</gene>
<dbReference type="SUPFAM" id="SSF48371">
    <property type="entry name" value="ARM repeat"/>
    <property type="match status" value="1"/>
</dbReference>
<dbReference type="Pfam" id="PF23005">
    <property type="entry name" value="DUF7032"/>
    <property type="match status" value="1"/>
</dbReference>
<accession>A0A9Q0L2K1</accession>
<dbReference type="InterPro" id="IPR011989">
    <property type="entry name" value="ARM-like"/>
</dbReference>
<sequence>MRKEMGEERGVSDEQKQDTHDGCTGEFNLRKAIELICFLLSLSLSVKVFPVKWQLIRKKLNELKSGLIAAKKCDLGQNSNFSELIPAIVVSLKDCYDLARRCVDMSYSGKLLMQSNLHMVSEKFELHIKNLAGIYSAGFLNNAIVVSKPSAGDCRDDMKFYVRDLLTRLKIGDFEMKSQTLVALNEILSEDEKYVRIVIEMGEIISILVNLLEFNEIGIQEESAKAISVIAGFDSCKNLLIGAGIIATLIRVLENGTDLGKERAARALQKLTGNSENAWSVSADGGITALLKLCSAGDDKGRDFIVPACGVLRNLAGVEEIKRFIVQEDAVSSFIKLARSKDEASQISAIEFLQIIASGDESIQQMVISGGGIQTIIRFLEPNSCFSSKARETAIRAIESLCFSSSRSLDILMNCGFLDQLLYFLRNGELSIQELAVKLALRLCGTTDEIKKAMGDVGFMPELVRLLDTKSSDVREMTAEVLCNMVWVPRNRKRFVQEDTNIERILQLLHPEEVKSGNKFLLAILMSLTSCNSTRRKIANSGYVKNLEKLAEAENIDAKIILRNLSRNRFRSMLSGIWRS</sequence>
<dbReference type="Proteomes" id="UP001141806">
    <property type="component" value="Unassembled WGS sequence"/>
</dbReference>
<dbReference type="InterPro" id="IPR000225">
    <property type="entry name" value="Armadillo"/>
</dbReference>
<evidence type="ECO:0000313" key="4">
    <source>
        <dbReference type="EMBL" id="KAJ4981322.1"/>
    </source>
</evidence>